<dbReference type="InterPro" id="IPR036388">
    <property type="entry name" value="WH-like_DNA-bd_sf"/>
</dbReference>
<name>A0A6F8XNE6_9ACTN</name>
<dbReference type="SUPFAM" id="SSF53850">
    <property type="entry name" value="Periplasmic binding protein-like II"/>
    <property type="match status" value="1"/>
</dbReference>
<dbReference type="PANTHER" id="PTHR30346:SF17">
    <property type="entry name" value="LYSR FAMILY TRANSCRIPTIONAL REGULATOR"/>
    <property type="match status" value="1"/>
</dbReference>
<sequence>MAKNPTLPQLRAFRAVATELHFGRAAARLHTSQPPLTRHIQALEEAVGVALFQRNTRNVELTSAGVAFLAEVEVAIARLDRATALAQAAAAGQSGGLSIGFVEPLGVSILPQVMSQFILLHPNMDLDLYQLDTRDQIARLHEGSLDCGFIRAPANVDPRLSFEPVCTDVFVAALPHNHPLALAGAARIDLAQLADEPFISYQGAIGQGMISALLSGCASAGFTPVVRRQVQSTVMVLAHVAAGDGVALISSEMARIPRKGIYFVPLTGDPAGSTILLAWRRGETSAARANLLHLTQRATSTTSKR</sequence>
<keyword evidence="4" id="KW-0804">Transcription</keyword>
<dbReference type="EMBL" id="AP022870">
    <property type="protein sequence ID" value="BCB75327.1"/>
    <property type="molecule type" value="Genomic_DNA"/>
</dbReference>
<dbReference type="KEGG" id="pfla:Pflav_017370"/>
<evidence type="ECO:0000256" key="1">
    <source>
        <dbReference type="ARBA" id="ARBA00009437"/>
    </source>
</evidence>
<dbReference type="GO" id="GO:0003677">
    <property type="term" value="F:DNA binding"/>
    <property type="evidence" value="ECO:0007669"/>
    <property type="project" value="UniProtKB-KW"/>
</dbReference>
<dbReference type="AlphaFoldDB" id="A0A6F8XNE6"/>
<dbReference type="GO" id="GO:0003700">
    <property type="term" value="F:DNA-binding transcription factor activity"/>
    <property type="evidence" value="ECO:0007669"/>
    <property type="project" value="InterPro"/>
</dbReference>
<keyword evidence="3" id="KW-0238">DNA-binding</keyword>
<dbReference type="Pfam" id="PF00126">
    <property type="entry name" value="HTH_1"/>
    <property type="match status" value="1"/>
</dbReference>
<dbReference type="Proteomes" id="UP000502508">
    <property type="component" value="Chromosome"/>
</dbReference>
<gene>
    <name evidence="6" type="ORF">Pflav_017370</name>
</gene>
<feature type="domain" description="HTH lysR-type" evidence="5">
    <location>
        <begin position="5"/>
        <end position="62"/>
    </location>
</feature>
<comment type="similarity">
    <text evidence="1">Belongs to the LysR transcriptional regulatory family.</text>
</comment>
<dbReference type="PANTHER" id="PTHR30346">
    <property type="entry name" value="TRANSCRIPTIONAL DUAL REGULATOR HCAR-RELATED"/>
    <property type="match status" value="1"/>
</dbReference>
<dbReference type="SUPFAM" id="SSF46785">
    <property type="entry name" value="Winged helix' DNA-binding domain"/>
    <property type="match status" value="1"/>
</dbReference>
<dbReference type="Pfam" id="PF03466">
    <property type="entry name" value="LysR_substrate"/>
    <property type="match status" value="1"/>
</dbReference>
<evidence type="ECO:0000256" key="4">
    <source>
        <dbReference type="ARBA" id="ARBA00023163"/>
    </source>
</evidence>
<organism evidence="6 7">
    <name type="scientific">Phytohabitans flavus</name>
    <dbReference type="NCBI Taxonomy" id="1076124"/>
    <lineage>
        <taxon>Bacteria</taxon>
        <taxon>Bacillati</taxon>
        <taxon>Actinomycetota</taxon>
        <taxon>Actinomycetes</taxon>
        <taxon>Micromonosporales</taxon>
        <taxon>Micromonosporaceae</taxon>
    </lineage>
</organism>
<dbReference type="CDD" id="cd08414">
    <property type="entry name" value="PBP2_LTTR_aromatics_like"/>
    <property type="match status" value="1"/>
</dbReference>
<evidence type="ECO:0000313" key="6">
    <source>
        <dbReference type="EMBL" id="BCB75327.1"/>
    </source>
</evidence>
<dbReference type="RefSeq" id="WP_173035071.1">
    <property type="nucleotide sequence ID" value="NZ_AP022870.1"/>
</dbReference>
<dbReference type="PROSITE" id="PS50931">
    <property type="entry name" value="HTH_LYSR"/>
    <property type="match status" value="1"/>
</dbReference>
<reference evidence="6 7" key="2">
    <citation type="submission" date="2020-03" db="EMBL/GenBank/DDBJ databases">
        <authorList>
            <person name="Ichikawa N."/>
            <person name="Kimura A."/>
            <person name="Kitahashi Y."/>
            <person name="Uohara A."/>
        </authorList>
    </citation>
    <scope>NUCLEOTIDE SEQUENCE [LARGE SCALE GENOMIC DNA]</scope>
    <source>
        <strain evidence="6 7">NBRC 107702</strain>
    </source>
</reference>
<evidence type="ECO:0000256" key="2">
    <source>
        <dbReference type="ARBA" id="ARBA00023015"/>
    </source>
</evidence>
<proteinExistence type="inferred from homology"/>
<evidence type="ECO:0000313" key="7">
    <source>
        <dbReference type="Proteomes" id="UP000502508"/>
    </source>
</evidence>
<evidence type="ECO:0000259" key="5">
    <source>
        <dbReference type="PROSITE" id="PS50931"/>
    </source>
</evidence>
<dbReference type="InterPro" id="IPR036390">
    <property type="entry name" value="WH_DNA-bd_sf"/>
</dbReference>
<accession>A0A6F8XNE6</accession>
<protein>
    <submittedName>
        <fullName evidence="6">LysR family transcriptional regulator</fullName>
    </submittedName>
</protein>
<keyword evidence="2" id="KW-0805">Transcription regulation</keyword>
<dbReference type="InterPro" id="IPR000847">
    <property type="entry name" value="LysR_HTH_N"/>
</dbReference>
<dbReference type="GO" id="GO:0032993">
    <property type="term" value="C:protein-DNA complex"/>
    <property type="evidence" value="ECO:0007669"/>
    <property type="project" value="TreeGrafter"/>
</dbReference>
<dbReference type="Gene3D" id="1.10.10.10">
    <property type="entry name" value="Winged helix-like DNA-binding domain superfamily/Winged helix DNA-binding domain"/>
    <property type="match status" value="1"/>
</dbReference>
<reference evidence="6 7" key="1">
    <citation type="submission" date="2020-03" db="EMBL/GenBank/DDBJ databases">
        <title>Whole genome shotgun sequence of Phytohabitans flavus NBRC 107702.</title>
        <authorList>
            <person name="Komaki H."/>
            <person name="Tamura T."/>
        </authorList>
    </citation>
    <scope>NUCLEOTIDE SEQUENCE [LARGE SCALE GENOMIC DNA]</scope>
    <source>
        <strain evidence="6 7">NBRC 107702</strain>
    </source>
</reference>
<dbReference type="InterPro" id="IPR005119">
    <property type="entry name" value="LysR_subst-bd"/>
</dbReference>
<dbReference type="FunFam" id="1.10.10.10:FF:000001">
    <property type="entry name" value="LysR family transcriptional regulator"/>
    <property type="match status" value="1"/>
</dbReference>
<dbReference type="PRINTS" id="PR00039">
    <property type="entry name" value="HTHLYSR"/>
</dbReference>
<evidence type="ECO:0000256" key="3">
    <source>
        <dbReference type="ARBA" id="ARBA00023125"/>
    </source>
</evidence>
<keyword evidence="7" id="KW-1185">Reference proteome</keyword>
<dbReference type="Gene3D" id="3.40.190.10">
    <property type="entry name" value="Periplasmic binding protein-like II"/>
    <property type="match status" value="2"/>
</dbReference>